<organism evidence="1 2">
    <name type="scientific">Sclerotinia nivalis</name>
    <dbReference type="NCBI Taxonomy" id="352851"/>
    <lineage>
        <taxon>Eukaryota</taxon>
        <taxon>Fungi</taxon>
        <taxon>Dikarya</taxon>
        <taxon>Ascomycota</taxon>
        <taxon>Pezizomycotina</taxon>
        <taxon>Leotiomycetes</taxon>
        <taxon>Helotiales</taxon>
        <taxon>Sclerotiniaceae</taxon>
        <taxon>Sclerotinia</taxon>
    </lineage>
</organism>
<evidence type="ECO:0000313" key="2">
    <source>
        <dbReference type="Proteomes" id="UP001152300"/>
    </source>
</evidence>
<dbReference type="EMBL" id="JAPEIS010000005">
    <property type="protein sequence ID" value="KAJ8066442.1"/>
    <property type="molecule type" value="Genomic_DNA"/>
</dbReference>
<dbReference type="InterPro" id="IPR036866">
    <property type="entry name" value="RibonucZ/Hydroxyglut_hydro"/>
</dbReference>
<accession>A0A9X0APA0</accession>
<protein>
    <submittedName>
        <fullName evidence="1">Uncharacterized protein</fullName>
    </submittedName>
</protein>
<comment type="caution">
    <text evidence="1">The sequence shown here is derived from an EMBL/GenBank/DDBJ whole genome shotgun (WGS) entry which is preliminary data.</text>
</comment>
<proteinExistence type="predicted"/>
<dbReference type="SUPFAM" id="SSF56281">
    <property type="entry name" value="Metallo-hydrolase/oxidoreductase"/>
    <property type="match status" value="1"/>
</dbReference>
<reference evidence="1" key="1">
    <citation type="submission" date="2022-11" db="EMBL/GenBank/DDBJ databases">
        <title>Genome Resource of Sclerotinia nivalis Strain SnTB1, a Plant Pathogen Isolated from American Ginseng.</title>
        <authorList>
            <person name="Fan S."/>
        </authorList>
    </citation>
    <scope>NUCLEOTIDE SEQUENCE</scope>
    <source>
        <strain evidence="1">SnTB1</strain>
    </source>
</reference>
<sequence length="119" mass="14250">MNASNPNYELSHWARQLECSSMHNNHFRTQFIQIPGVSSLDFISHSWMFSFLLKFYHTPDSLAWYDIEEHYWFVGDTLYTGRRDRPYPSFQIRSVKGLIYLLVKPQYFSRKKEAIGFNT</sequence>
<keyword evidence="2" id="KW-1185">Reference proteome</keyword>
<dbReference type="CDD" id="cd06262">
    <property type="entry name" value="metallo-hydrolase-like_MBL-fold"/>
    <property type="match status" value="1"/>
</dbReference>
<gene>
    <name evidence="1" type="ORF">OCU04_005501</name>
</gene>
<dbReference type="OrthoDB" id="3341310at2759"/>
<dbReference type="AlphaFoldDB" id="A0A9X0APA0"/>
<dbReference type="Proteomes" id="UP001152300">
    <property type="component" value="Unassembled WGS sequence"/>
</dbReference>
<evidence type="ECO:0000313" key="1">
    <source>
        <dbReference type="EMBL" id="KAJ8066442.1"/>
    </source>
</evidence>
<name>A0A9X0APA0_9HELO</name>